<protein>
    <submittedName>
        <fullName evidence="1">Alpha/beta hydrolase</fullName>
    </submittedName>
</protein>
<proteinExistence type="predicted"/>
<name>A0A371B0E0_9FIRM</name>
<dbReference type="Proteomes" id="UP000255036">
    <property type="component" value="Unassembled WGS sequence"/>
</dbReference>
<organism evidence="1 2">
    <name type="scientific">Anaerosacchariphilus polymeriproducens</name>
    <dbReference type="NCBI Taxonomy" id="1812858"/>
    <lineage>
        <taxon>Bacteria</taxon>
        <taxon>Bacillati</taxon>
        <taxon>Bacillota</taxon>
        <taxon>Clostridia</taxon>
        <taxon>Lachnospirales</taxon>
        <taxon>Lachnospiraceae</taxon>
        <taxon>Anaerosacchariphilus</taxon>
    </lineage>
</organism>
<evidence type="ECO:0000313" key="2">
    <source>
        <dbReference type="Proteomes" id="UP000255036"/>
    </source>
</evidence>
<comment type="caution">
    <text evidence="1">The sequence shown here is derived from an EMBL/GenBank/DDBJ whole genome shotgun (WGS) entry which is preliminary data.</text>
</comment>
<dbReference type="SUPFAM" id="SSF53474">
    <property type="entry name" value="alpha/beta-Hydrolases"/>
    <property type="match status" value="1"/>
</dbReference>
<dbReference type="OrthoDB" id="1953540at2"/>
<sequence>MLECVIGKNSLLKVPISCPALVFKTLHDRYFSKEYFERYYKALTCEKKLVEVNDVHNSYFMNPDPFMKEIASWVKEH</sequence>
<keyword evidence="2" id="KW-1185">Reference proteome</keyword>
<keyword evidence="1" id="KW-0378">Hydrolase</keyword>
<dbReference type="EMBL" id="QRCT01000004">
    <property type="protein sequence ID" value="RDU25200.1"/>
    <property type="molecule type" value="Genomic_DNA"/>
</dbReference>
<dbReference type="GO" id="GO:0016787">
    <property type="term" value="F:hydrolase activity"/>
    <property type="evidence" value="ECO:0007669"/>
    <property type="project" value="UniProtKB-KW"/>
</dbReference>
<evidence type="ECO:0000313" key="1">
    <source>
        <dbReference type="EMBL" id="RDU25200.1"/>
    </source>
</evidence>
<reference evidence="1 2" key="1">
    <citation type="submission" date="2018-07" db="EMBL/GenBank/DDBJ databases">
        <title>Anaerosacharophilus polymeroproducens gen. nov. sp. nov., an anaerobic bacterium isolated from salt field.</title>
        <authorList>
            <person name="Kim W."/>
            <person name="Yang S.-H."/>
            <person name="Oh J."/>
            <person name="Lee J.-H."/>
            <person name="Kwon K.K."/>
        </authorList>
    </citation>
    <scope>NUCLEOTIDE SEQUENCE [LARGE SCALE GENOMIC DNA]</scope>
    <source>
        <strain evidence="1 2">MCWD5</strain>
    </source>
</reference>
<dbReference type="AlphaFoldDB" id="A0A371B0E0"/>
<accession>A0A371B0E0</accession>
<dbReference type="InterPro" id="IPR029058">
    <property type="entry name" value="AB_hydrolase_fold"/>
</dbReference>
<dbReference type="Gene3D" id="3.40.50.1820">
    <property type="entry name" value="alpha/beta hydrolase"/>
    <property type="match status" value="1"/>
</dbReference>
<gene>
    <name evidence="1" type="ORF">DWV06_00430</name>
</gene>